<name>F6D2Q2_METPW</name>
<sequence length="113" mass="12457">MIIIKNSDGIQLYELDFPTLMAGLLTIQQLTVTNTYTTAKTIQIQAVASDKNQMGTAGSTYNSQFFSTDNVNFSNPIIVTIPASSSVLVYTRYAPASNTIPGEMRWALKWNEV</sequence>
<keyword evidence="2" id="KW-1185">Reference proteome</keyword>
<protein>
    <submittedName>
        <fullName evidence="1">Uncharacterized protein</fullName>
    </submittedName>
</protein>
<dbReference type="EMBL" id="CP002772">
    <property type="protein sequence ID" value="AEG18631.1"/>
    <property type="molecule type" value="Genomic_DNA"/>
</dbReference>
<accession>F6D2Q2</accession>
<dbReference type="AlphaFoldDB" id="F6D2Q2"/>
<dbReference type="RefSeq" id="WP_013826130.1">
    <property type="nucleotide sequence ID" value="NC_015574.1"/>
</dbReference>
<evidence type="ECO:0000313" key="2">
    <source>
        <dbReference type="Proteomes" id="UP000009231"/>
    </source>
</evidence>
<dbReference type="GeneID" id="10669129"/>
<dbReference type="HOGENOM" id="CLU_2127870_0_0_2"/>
<proteinExistence type="predicted"/>
<dbReference type="STRING" id="868131.MSWAN_1620"/>
<gene>
    <name evidence="1" type="ordered locus">MSWAN_1620</name>
</gene>
<organism evidence="1 2">
    <name type="scientific">Methanobacterium paludis (strain DSM 25820 / JCM 18151 / SWAN1)</name>
    <dbReference type="NCBI Taxonomy" id="868131"/>
    <lineage>
        <taxon>Archaea</taxon>
        <taxon>Methanobacteriati</taxon>
        <taxon>Methanobacteriota</taxon>
        <taxon>Methanomada group</taxon>
        <taxon>Methanobacteria</taxon>
        <taxon>Methanobacteriales</taxon>
        <taxon>Methanobacteriaceae</taxon>
        <taxon>Methanobacterium</taxon>
    </lineage>
</organism>
<dbReference type="KEGG" id="mew:MSWAN_1620"/>
<reference evidence="1 2" key="1">
    <citation type="journal article" date="2014" name="Int. J. Syst. Evol. Microbiol.">
        <title>Methanobacterium paludis sp. nov. and a novel strain of Methanobacterium lacus isolated from northern peatlands.</title>
        <authorList>
            <person name="Cadillo-Quiroz H."/>
            <person name="Brauer S.L."/>
            <person name="Goodson N."/>
            <person name="Yavitt J.B."/>
            <person name="Zinder S.H."/>
        </authorList>
    </citation>
    <scope>NUCLEOTIDE SEQUENCE [LARGE SCALE GENOMIC DNA]</scope>
    <source>
        <strain evidence="2">DSM 25820 / JCM 18151 / SWAN1</strain>
    </source>
</reference>
<dbReference type="Proteomes" id="UP000009231">
    <property type="component" value="Chromosome"/>
</dbReference>
<evidence type="ECO:0000313" key="1">
    <source>
        <dbReference type="EMBL" id="AEG18631.1"/>
    </source>
</evidence>